<dbReference type="SUPFAM" id="SSF88946">
    <property type="entry name" value="Sigma2 domain of RNA polymerase sigma factors"/>
    <property type="match status" value="1"/>
</dbReference>
<evidence type="ECO:0000256" key="5">
    <source>
        <dbReference type="ARBA" id="ARBA00023163"/>
    </source>
</evidence>
<keyword evidence="9" id="KW-1185">Reference proteome</keyword>
<dbReference type="PANTHER" id="PTHR43133:SF50">
    <property type="entry name" value="ECF RNA POLYMERASE SIGMA FACTOR SIGM"/>
    <property type="match status" value="1"/>
</dbReference>
<sequence>MLVDDEAGFREFVAARLGRLSRIAFLLTGDHHAAEDLVQVTLVKVARHWRRVTRAGAPDAYVRRALYHEHVSSWRARRRLEMTTADPPDRAGGRDESAEAVRRIVLRDALARLAPGQRAVIVLRYFEDLSEADTADALGCSVGSVKSQTHHALARLRAIAPELAELIEDAEVSA</sequence>
<evidence type="ECO:0000313" key="9">
    <source>
        <dbReference type="Proteomes" id="UP001143480"/>
    </source>
</evidence>
<protein>
    <submittedName>
        <fullName evidence="8">DNA-directed RNA polymerase sigma-70 factor</fullName>
    </submittedName>
</protein>
<dbReference type="NCBIfam" id="TIGR02937">
    <property type="entry name" value="sigma70-ECF"/>
    <property type="match status" value="1"/>
</dbReference>
<accession>A0A9W6KCI0</accession>
<evidence type="ECO:0000256" key="2">
    <source>
        <dbReference type="ARBA" id="ARBA00023015"/>
    </source>
</evidence>
<evidence type="ECO:0000256" key="3">
    <source>
        <dbReference type="ARBA" id="ARBA00023082"/>
    </source>
</evidence>
<dbReference type="Gene3D" id="1.10.10.10">
    <property type="entry name" value="Winged helix-like DNA-binding domain superfamily/Winged helix DNA-binding domain"/>
    <property type="match status" value="1"/>
</dbReference>
<dbReference type="InterPro" id="IPR013249">
    <property type="entry name" value="RNA_pol_sigma70_r4_t2"/>
</dbReference>
<feature type="domain" description="RNA polymerase sigma factor 70 region 4 type 2" evidence="7">
    <location>
        <begin position="106"/>
        <end position="156"/>
    </location>
</feature>
<dbReference type="GO" id="GO:0000428">
    <property type="term" value="C:DNA-directed RNA polymerase complex"/>
    <property type="evidence" value="ECO:0007669"/>
    <property type="project" value="UniProtKB-KW"/>
</dbReference>
<organism evidence="8 9">
    <name type="scientific">Dactylosporangium matsuzakiense</name>
    <dbReference type="NCBI Taxonomy" id="53360"/>
    <lineage>
        <taxon>Bacteria</taxon>
        <taxon>Bacillati</taxon>
        <taxon>Actinomycetota</taxon>
        <taxon>Actinomycetes</taxon>
        <taxon>Micromonosporales</taxon>
        <taxon>Micromonosporaceae</taxon>
        <taxon>Dactylosporangium</taxon>
    </lineage>
</organism>
<evidence type="ECO:0000256" key="1">
    <source>
        <dbReference type="ARBA" id="ARBA00010641"/>
    </source>
</evidence>
<dbReference type="InterPro" id="IPR013325">
    <property type="entry name" value="RNA_pol_sigma_r2"/>
</dbReference>
<dbReference type="Pfam" id="PF04542">
    <property type="entry name" value="Sigma70_r2"/>
    <property type="match status" value="1"/>
</dbReference>
<evidence type="ECO:0000259" key="6">
    <source>
        <dbReference type="Pfam" id="PF04542"/>
    </source>
</evidence>
<feature type="domain" description="RNA polymerase sigma-70 region 2" evidence="6">
    <location>
        <begin position="13"/>
        <end position="79"/>
    </location>
</feature>
<keyword evidence="5" id="KW-0804">Transcription</keyword>
<dbReference type="PANTHER" id="PTHR43133">
    <property type="entry name" value="RNA POLYMERASE ECF-TYPE SIGMA FACTO"/>
    <property type="match status" value="1"/>
</dbReference>
<dbReference type="InterPro" id="IPR039425">
    <property type="entry name" value="RNA_pol_sigma-70-like"/>
</dbReference>
<keyword evidence="2" id="KW-0805">Transcription regulation</keyword>
<name>A0A9W6KCI0_9ACTN</name>
<dbReference type="Pfam" id="PF08281">
    <property type="entry name" value="Sigma70_r4_2"/>
    <property type="match status" value="1"/>
</dbReference>
<keyword evidence="4" id="KW-0238">DNA-binding</keyword>
<reference evidence="8" key="2">
    <citation type="submission" date="2023-01" db="EMBL/GenBank/DDBJ databases">
        <authorList>
            <person name="Sun Q."/>
            <person name="Evtushenko L."/>
        </authorList>
    </citation>
    <scope>NUCLEOTIDE SEQUENCE</scope>
    <source>
        <strain evidence="8">VKM Ac-1321</strain>
    </source>
</reference>
<dbReference type="CDD" id="cd06171">
    <property type="entry name" value="Sigma70_r4"/>
    <property type="match status" value="1"/>
</dbReference>
<keyword evidence="8" id="KW-0240">DNA-directed RNA polymerase</keyword>
<reference evidence="8" key="1">
    <citation type="journal article" date="2014" name="Int. J. Syst. Evol. Microbiol.">
        <title>Complete genome sequence of Corynebacterium casei LMG S-19264T (=DSM 44701T), isolated from a smear-ripened cheese.</title>
        <authorList>
            <consortium name="US DOE Joint Genome Institute (JGI-PGF)"/>
            <person name="Walter F."/>
            <person name="Albersmeier A."/>
            <person name="Kalinowski J."/>
            <person name="Ruckert C."/>
        </authorList>
    </citation>
    <scope>NUCLEOTIDE SEQUENCE</scope>
    <source>
        <strain evidence="8">VKM Ac-1321</strain>
    </source>
</reference>
<dbReference type="InterPro" id="IPR036388">
    <property type="entry name" value="WH-like_DNA-bd_sf"/>
</dbReference>
<evidence type="ECO:0000259" key="7">
    <source>
        <dbReference type="Pfam" id="PF08281"/>
    </source>
</evidence>
<dbReference type="AlphaFoldDB" id="A0A9W6KCI0"/>
<dbReference type="GO" id="GO:0003677">
    <property type="term" value="F:DNA binding"/>
    <property type="evidence" value="ECO:0007669"/>
    <property type="project" value="UniProtKB-KW"/>
</dbReference>
<dbReference type="SUPFAM" id="SSF88659">
    <property type="entry name" value="Sigma3 and sigma4 domains of RNA polymerase sigma factors"/>
    <property type="match status" value="1"/>
</dbReference>
<evidence type="ECO:0000313" key="8">
    <source>
        <dbReference type="EMBL" id="GLK98356.1"/>
    </source>
</evidence>
<dbReference type="GO" id="GO:0006352">
    <property type="term" value="P:DNA-templated transcription initiation"/>
    <property type="evidence" value="ECO:0007669"/>
    <property type="project" value="InterPro"/>
</dbReference>
<proteinExistence type="inferred from homology"/>
<dbReference type="NCBIfam" id="TIGR02983">
    <property type="entry name" value="SigE-fam_strep"/>
    <property type="match status" value="1"/>
</dbReference>
<dbReference type="InterPro" id="IPR007627">
    <property type="entry name" value="RNA_pol_sigma70_r2"/>
</dbReference>
<dbReference type="Gene3D" id="1.10.1740.10">
    <property type="match status" value="1"/>
</dbReference>
<gene>
    <name evidence="8" type="ORF">GCM10017581_000970</name>
</gene>
<dbReference type="GO" id="GO:0016987">
    <property type="term" value="F:sigma factor activity"/>
    <property type="evidence" value="ECO:0007669"/>
    <property type="project" value="UniProtKB-KW"/>
</dbReference>
<comment type="similarity">
    <text evidence="1">Belongs to the sigma-70 factor family. ECF subfamily.</text>
</comment>
<dbReference type="InterPro" id="IPR014284">
    <property type="entry name" value="RNA_pol_sigma-70_dom"/>
</dbReference>
<dbReference type="EMBL" id="BSFP01000001">
    <property type="protein sequence ID" value="GLK98356.1"/>
    <property type="molecule type" value="Genomic_DNA"/>
</dbReference>
<keyword evidence="3" id="KW-0731">Sigma factor</keyword>
<dbReference type="InterPro" id="IPR014325">
    <property type="entry name" value="RNA_pol_sigma-E_actinobac"/>
</dbReference>
<dbReference type="Proteomes" id="UP001143480">
    <property type="component" value="Unassembled WGS sequence"/>
</dbReference>
<evidence type="ECO:0000256" key="4">
    <source>
        <dbReference type="ARBA" id="ARBA00023125"/>
    </source>
</evidence>
<comment type="caution">
    <text evidence="8">The sequence shown here is derived from an EMBL/GenBank/DDBJ whole genome shotgun (WGS) entry which is preliminary data.</text>
</comment>
<dbReference type="InterPro" id="IPR013324">
    <property type="entry name" value="RNA_pol_sigma_r3/r4-like"/>
</dbReference>